<sequence>MNVRVPNPGIARSGACEAVLPAAGETLPAGARLSWAERQK</sequence>
<organism evidence="1">
    <name type="scientific">mine drainage metagenome</name>
    <dbReference type="NCBI Taxonomy" id="410659"/>
    <lineage>
        <taxon>unclassified sequences</taxon>
        <taxon>metagenomes</taxon>
        <taxon>ecological metagenomes</taxon>
    </lineage>
</organism>
<name>A0A1J5RNW5_9ZZZZ</name>
<reference evidence="1" key="1">
    <citation type="submission" date="2016-10" db="EMBL/GenBank/DDBJ databases">
        <title>Sequence of Gallionella enrichment culture.</title>
        <authorList>
            <person name="Poehlein A."/>
            <person name="Muehling M."/>
            <person name="Daniel R."/>
        </authorList>
    </citation>
    <scope>NUCLEOTIDE SEQUENCE</scope>
</reference>
<accession>A0A1J5RNW5</accession>
<dbReference type="EMBL" id="MLJW01000135">
    <property type="protein sequence ID" value="OIQ97258.1"/>
    <property type="molecule type" value="Genomic_DNA"/>
</dbReference>
<gene>
    <name evidence="1" type="ORF">GALL_206580</name>
</gene>
<proteinExistence type="predicted"/>
<protein>
    <submittedName>
        <fullName evidence="1">Uncharacterized protein</fullName>
    </submittedName>
</protein>
<comment type="caution">
    <text evidence="1">The sequence shown here is derived from an EMBL/GenBank/DDBJ whole genome shotgun (WGS) entry which is preliminary data.</text>
</comment>
<evidence type="ECO:0000313" key="1">
    <source>
        <dbReference type="EMBL" id="OIQ97258.1"/>
    </source>
</evidence>
<dbReference type="AlphaFoldDB" id="A0A1J5RNW5"/>